<evidence type="ECO:0000313" key="7">
    <source>
        <dbReference type="Ensembl" id="ENSNMLP00000035308.1"/>
    </source>
</evidence>
<dbReference type="PANTHER" id="PTHR15819:SF9">
    <property type="entry name" value="NALCN CHANNEL AUXILIARY FACTOR 1"/>
    <property type="match status" value="1"/>
</dbReference>
<name>A0A8C6WVU8_9GOBI</name>
<keyword evidence="2" id="KW-0812">Transmembrane</keyword>
<evidence type="ECO:0000256" key="4">
    <source>
        <dbReference type="ARBA" id="ARBA00023136"/>
    </source>
</evidence>
<evidence type="ECO:0000256" key="1">
    <source>
        <dbReference type="ARBA" id="ARBA00004141"/>
    </source>
</evidence>
<evidence type="ECO:0000256" key="5">
    <source>
        <dbReference type="ARBA" id="ARBA00023180"/>
    </source>
</evidence>
<keyword evidence="5" id="KW-0325">Glycoprotein</keyword>
<dbReference type="Ensembl" id="ENSNMLT00000039326.1">
    <property type="protein sequence ID" value="ENSNMLP00000035308.1"/>
    <property type="gene ID" value="ENSNMLG00000021911.1"/>
</dbReference>
<dbReference type="GO" id="GO:0098703">
    <property type="term" value="P:calcium ion import across plasma membrane"/>
    <property type="evidence" value="ECO:0007669"/>
    <property type="project" value="TreeGrafter"/>
</dbReference>
<dbReference type="GO" id="GO:0015275">
    <property type="term" value="F:stretch-activated, monoatomic cation-selective, calcium channel activity"/>
    <property type="evidence" value="ECO:0007669"/>
    <property type="project" value="TreeGrafter"/>
</dbReference>
<comment type="similarity">
    <text evidence="6">Belongs to the NALF family.</text>
</comment>
<reference evidence="7" key="2">
    <citation type="submission" date="2025-09" db="UniProtKB">
        <authorList>
            <consortium name="Ensembl"/>
        </authorList>
    </citation>
    <scope>IDENTIFICATION</scope>
</reference>
<keyword evidence="8" id="KW-1185">Reference proteome</keyword>
<organism evidence="7 8">
    <name type="scientific">Neogobius melanostomus</name>
    <name type="common">round goby</name>
    <dbReference type="NCBI Taxonomy" id="47308"/>
    <lineage>
        <taxon>Eukaryota</taxon>
        <taxon>Metazoa</taxon>
        <taxon>Chordata</taxon>
        <taxon>Craniata</taxon>
        <taxon>Vertebrata</taxon>
        <taxon>Euteleostomi</taxon>
        <taxon>Actinopterygii</taxon>
        <taxon>Neopterygii</taxon>
        <taxon>Teleostei</taxon>
        <taxon>Neoteleostei</taxon>
        <taxon>Acanthomorphata</taxon>
        <taxon>Gobiaria</taxon>
        <taxon>Gobiiformes</taxon>
        <taxon>Gobioidei</taxon>
        <taxon>Gobiidae</taxon>
        <taxon>Benthophilinae</taxon>
        <taxon>Neogobiini</taxon>
        <taxon>Neogobius</taxon>
    </lineage>
</organism>
<evidence type="ECO:0000256" key="3">
    <source>
        <dbReference type="ARBA" id="ARBA00022989"/>
    </source>
</evidence>
<sequence>MTQGGPDGTCLACVAAYQRYDLHALEKYEEFEALALKYEPGPYSVRTCMDQCKMAYKWWLCAQFFPRTAPACPDTVPCAQSCLQVQQSCPYILPDNEDLIHGGSPSFICTGTALCWTAPALQETHIYTPKDVYPLQGVSSSGGASEEDHRK</sequence>
<proteinExistence type="inferred from homology"/>
<dbReference type="PANTHER" id="PTHR15819">
    <property type="entry name" value="TRANSMEMBRANE PROTEIN FAM155"/>
    <property type="match status" value="1"/>
</dbReference>
<evidence type="ECO:0000256" key="2">
    <source>
        <dbReference type="ARBA" id="ARBA00022692"/>
    </source>
</evidence>
<comment type="subcellular location">
    <subcellularLocation>
        <location evidence="1">Membrane</location>
        <topology evidence="1">Multi-pass membrane protein</topology>
    </subcellularLocation>
</comment>
<dbReference type="GO" id="GO:0005886">
    <property type="term" value="C:plasma membrane"/>
    <property type="evidence" value="ECO:0007669"/>
    <property type="project" value="TreeGrafter"/>
</dbReference>
<dbReference type="AlphaFoldDB" id="A0A8C6WVU8"/>
<accession>A0A8C6WVU8</accession>
<evidence type="ECO:0000256" key="6">
    <source>
        <dbReference type="ARBA" id="ARBA00029445"/>
    </source>
</evidence>
<keyword evidence="4" id="KW-0472">Membrane</keyword>
<protein>
    <submittedName>
        <fullName evidence="7">Uncharacterized protein</fullName>
    </submittedName>
</protein>
<dbReference type="InterPro" id="IPR055288">
    <property type="entry name" value="NALCN_aux_factor_1/2"/>
</dbReference>
<evidence type="ECO:0000313" key="8">
    <source>
        <dbReference type="Proteomes" id="UP000694523"/>
    </source>
</evidence>
<keyword evidence="3" id="KW-1133">Transmembrane helix</keyword>
<reference evidence="7" key="1">
    <citation type="submission" date="2025-08" db="UniProtKB">
        <authorList>
            <consortium name="Ensembl"/>
        </authorList>
    </citation>
    <scope>IDENTIFICATION</scope>
</reference>
<dbReference type="Proteomes" id="UP000694523">
    <property type="component" value="Unplaced"/>
</dbReference>